<protein>
    <recommendedName>
        <fullName evidence="8">ABC transporter domain-containing protein</fullName>
    </recommendedName>
</protein>
<dbReference type="SUPFAM" id="SSF90123">
    <property type="entry name" value="ABC transporter transmembrane region"/>
    <property type="match status" value="1"/>
</dbReference>
<dbReference type="Gene3D" id="3.40.50.300">
    <property type="entry name" value="P-loop containing nucleotide triphosphate hydrolases"/>
    <property type="match status" value="1"/>
</dbReference>
<dbReference type="GO" id="GO:0005886">
    <property type="term" value="C:plasma membrane"/>
    <property type="evidence" value="ECO:0007669"/>
    <property type="project" value="UniProtKB-SubCell"/>
</dbReference>
<feature type="transmembrane region" description="Helical" evidence="7">
    <location>
        <begin position="26"/>
        <end position="50"/>
    </location>
</feature>
<organism evidence="9 10">
    <name type="scientific">Candidatus Roizmanbacteria bacterium RIFCSPHIGHO2_01_FULL_39_12b</name>
    <dbReference type="NCBI Taxonomy" id="1802030"/>
    <lineage>
        <taxon>Bacteria</taxon>
        <taxon>Candidatus Roizmaniibacteriota</taxon>
    </lineage>
</organism>
<accession>A0A1F7GCP8</accession>
<keyword evidence="6 7" id="KW-0472">Membrane</keyword>
<evidence type="ECO:0000256" key="1">
    <source>
        <dbReference type="ARBA" id="ARBA00004651"/>
    </source>
</evidence>
<keyword evidence="5 7" id="KW-1133">Transmembrane helix</keyword>
<evidence type="ECO:0000313" key="9">
    <source>
        <dbReference type="EMBL" id="OGK16720.1"/>
    </source>
</evidence>
<dbReference type="GO" id="GO:0016887">
    <property type="term" value="F:ATP hydrolysis activity"/>
    <property type="evidence" value="ECO:0007669"/>
    <property type="project" value="InterPro"/>
</dbReference>
<comment type="caution">
    <text evidence="9">The sequence shown here is derived from an EMBL/GenBank/DDBJ whole genome shotgun (WGS) entry which is preliminary data.</text>
</comment>
<dbReference type="Proteomes" id="UP000178372">
    <property type="component" value="Unassembled WGS sequence"/>
</dbReference>
<name>A0A1F7GCP8_9BACT</name>
<feature type="transmembrane region" description="Helical" evidence="7">
    <location>
        <begin position="145"/>
        <end position="163"/>
    </location>
</feature>
<dbReference type="PROSITE" id="PS50893">
    <property type="entry name" value="ABC_TRANSPORTER_2"/>
    <property type="match status" value="1"/>
</dbReference>
<dbReference type="InterPro" id="IPR003439">
    <property type="entry name" value="ABC_transporter-like_ATP-bd"/>
</dbReference>
<evidence type="ECO:0000256" key="3">
    <source>
        <dbReference type="ARBA" id="ARBA00022741"/>
    </source>
</evidence>
<dbReference type="PANTHER" id="PTHR24221:SF646">
    <property type="entry name" value="HAEMOLYSIN SECRETION ATP-BINDING PROTEIN"/>
    <property type="match status" value="1"/>
</dbReference>
<evidence type="ECO:0000259" key="8">
    <source>
        <dbReference type="PROSITE" id="PS50893"/>
    </source>
</evidence>
<dbReference type="EMBL" id="MFZF01000012">
    <property type="protein sequence ID" value="OGK16720.1"/>
    <property type="molecule type" value="Genomic_DNA"/>
</dbReference>
<evidence type="ECO:0000256" key="2">
    <source>
        <dbReference type="ARBA" id="ARBA00022692"/>
    </source>
</evidence>
<dbReference type="SMART" id="SM00382">
    <property type="entry name" value="AAA"/>
    <property type="match status" value="1"/>
</dbReference>
<feature type="domain" description="ABC transporter" evidence="8">
    <location>
        <begin position="349"/>
        <end position="589"/>
    </location>
</feature>
<evidence type="ECO:0000256" key="6">
    <source>
        <dbReference type="ARBA" id="ARBA00023136"/>
    </source>
</evidence>
<dbReference type="InterPro" id="IPR027417">
    <property type="entry name" value="P-loop_NTPase"/>
</dbReference>
<dbReference type="AlphaFoldDB" id="A0A1F7GCP8"/>
<dbReference type="PANTHER" id="PTHR24221">
    <property type="entry name" value="ATP-BINDING CASSETTE SUB-FAMILY B"/>
    <property type="match status" value="1"/>
</dbReference>
<keyword evidence="3" id="KW-0547">Nucleotide-binding</keyword>
<evidence type="ECO:0000256" key="5">
    <source>
        <dbReference type="ARBA" id="ARBA00022989"/>
    </source>
</evidence>
<sequence>MQKNKKLISNLKFLLSLAYKQDPVLLWLYFATTILGVIFMFAVFFGFKLLIDAIAPTSPSPLFPAIVILTTYLLFEYLSRFVYYTVNNYYISYVFRSKMQNTLTIEVMKKVSNLDLAQIEDGKIRNLITKVFDTYNWTLPEIINTLNYIVYNTASILLSLLIATRFNPSQFLLVAVAVAPLFYLRAKYGDAEWSMYGVKSPRANQLWYLRGLFYENNILTEMKLYGFSNYILSRMSRLQTEILNAYVSPIAKYTLHSVVLSILIPIALFIPLKSYINPAQSGHTIGDFTLLLNVLFSFSTQLSNMLVNVGNLYKNNLYLNDFISLLSIKSALTMPKKPVIFKTITPRKIVFDNVTFTYPGSKKPAVKDVSFIIEKGENVAIVGENGAGKTTLIKLLLRFYDPDEGAIYIDGVNLKELDIGNWYRHIGMLFQHFGRYYFTLEENVALGNVLYPKDKSKISAALLQADAASITKELPKGLKNVLGKRFEEGQDLSTGQWQKVAIARALYRSAPYLILDEPTANIDASAEAKIFDNLIKQYKNKSLLFISHRFSTVRHADNIIVLHKSQVEAIGSHADLIKQGGLYNKFFSLQKRGFE</sequence>
<feature type="transmembrane region" description="Helical" evidence="7">
    <location>
        <begin position="62"/>
        <end position="83"/>
    </location>
</feature>
<dbReference type="Pfam" id="PF00005">
    <property type="entry name" value="ABC_tran"/>
    <property type="match status" value="1"/>
</dbReference>
<dbReference type="InterPro" id="IPR039421">
    <property type="entry name" value="Type_1_exporter"/>
</dbReference>
<proteinExistence type="predicted"/>
<gene>
    <name evidence="9" type="ORF">A2690_04845</name>
</gene>
<keyword evidence="4" id="KW-0067">ATP-binding</keyword>
<dbReference type="GO" id="GO:0034040">
    <property type="term" value="F:ATPase-coupled lipid transmembrane transporter activity"/>
    <property type="evidence" value="ECO:0007669"/>
    <property type="project" value="TreeGrafter"/>
</dbReference>
<evidence type="ECO:0000256" key="7">
    <source>
        <dbReference type="SAM" id="Phobius"/>
    </source>
</evidence>
<dbReference type="InterPro" id="IPR036640">
    <property type="entry name" value="ABC1_TM_sf"/>
</dbReference>
<comment type="subcellular location">
    <subcellularLocation>
        <location evidence="1">Cell membrane</location>
        <topology evidence="1">Multi-pass membrane protein</topology>
    </subcellularLocation>
</comment>
<dbReference type="SUPFAM" id="SSF52540">
    <property type="entry name" value="P-loop containing nucleoside triphosphate hydrolases"/>
    <property type="match status" value="1"/>
</dbReference>
<evidence type="ECO:0000313" key="10">
    <source>
        <dbReference type="Proteomes" id="UP000178372"/>
    </source>
</evidence>
<dbReference type="InterPro" id="IPR003593">
    <property type="entry name" value="AAA+_ATPase"/>
</dbReference>
<dbReference type="Gene3D" id="1.20.1560.10">
    <property type="entry name" value="ABC transporter type 1, transmembrane domain"/>
    <property type="match status" value="1"/>
</dbReference>
<dbReference type="GO" id="GO:0005524">
    <property type="term" value="F:ATP binding"/>
    <property type="evidence" value="ECO:0007669"/>
    <property type="project" value="UniProtKB-KW"/>
</dbReference>
<evidence type="ECO:0000256" key="4">
    <source>
        <dbReference type="ARBA" id="ARBA00022840"/>
    </source>
</evidence>
<keyword evidence="2 7" id="KW-0812">Transmembrane</keyword>
<reference evidence="9 10" key="1">
    <citation type="journal article" date="2016" name="Nat. Commun.">
        <title>Thousands of microbial genomes shed light on interconnected biogeochemical processes in an aquifer system.</title>
        <authorList>
            <person name="Anantharaman K."/>
            <person name="Brown C.T."/>
            <person name="Hug L.A."/>
            <person name="Sharon I."/>
            <person name="Castelle C.J."/>
            <person name="Probst A.J."/>
            <person name="Thomas B.C."/>
            <person name="Singh A."/>
            <person name="Wilkins M.J."/>
            <person name="Karaoz U."/>
            <person name="Brodie E.L."/>
            <person name="Williams K.H."/>
            <person name="Hubbard S.S."/>
            <person name="Banfield J.F."/>
        </authorList>
    </citation>
    <scope>NUCLEOTIDE SEQUENCE [LARGE SCALE GENOMIC DNA]</scope>
</reference>